<dbReference type="OrthoDB" id="1502398at2759"/>
<keyword evidence="5 7" id="KW-1133">Transmembrane helix</keyword>
<evidence type="ECO:0000256" key="4">
    <source>
        <dbReference type="ARBA" id="ARBA00022692"/>
    </source>
</evidence>
<evidence type="ECO:0000256" key="7">
    <source>
        <dbReference type="SAM" id="Phobius"/>
    </source>
</evidence>
<reference evidence="9 10" key="1">
    <citation type="journal article" date="2015" name="Plant Cell">
        <title>Oil accumulation by the oleaginous diatom Fistulifera solaris as revealed by the genome and transcriptome.</title>
        <authorList>
            <person name="Tanaka T."/>
            <person name="Maeda Y."/>
            <person name="Veluchamy A."/>
            <person name="Tanaka M."/>
            <person name="Abida H."/>
            <person name="Marechal E."/>
            <person name="Bowler C."/>
            <person name="Muto M."/>
            <person name="Sunaga Y."/>
            <person name="Tanaka M."/>
            <person name="Yoshino T."/>
            <person name="Taniguchi T."/>
            <person name="Fukuda Y."/>
            <person name="Nemoto M."/>
            <person name="Matsumoto M."/>
            <person name="Wong P.S."/>
            <person name="Aburatani S."/>
            <person name="Fujibuchi W."/>
        </authorList>
    </citation>
    <scope>NUCLEOTIDE SEQUENCE [LARGE SCALE GENOMIC DNA]</scope>
    <source>
        <strain evidence="9 10">JPCC DA0580</strain>
    </source>
</reference>
<comment type="caution">
    <text evidence="9">The sequence shown here is derived from an EMBL/GenBank/DDBJ whole genome shotgun (WGS) entry which is preliminary data.</text>
</comment>
<keyword evidence="4 7" id="KW-0812">Transmembrane</keyword>
<protein>
    <submittedName>
        <fullName evidence="9">Homogentisate solanesyltransferase</fullName>
        <ecNumber evidence="9">2.5.1.117</ecNumber>
    </submittedName>
</protein>
<sequence length="392" mass="42817">MGLRHFILVLSLTSASAFCRSRPVAVGLPTHTFQLPKPQSRLSAVEGDFDPEAISRAKEEAAAGSMKARLRALYKFTRPHTIRGTILGSIAGTTRALLDTPGSIASANWGIMLPRAFIGMVALLLGNAFIVGINQIYDEDIDKMNKPFLPVASGEMSKRFAWIAVVVSFLSGPLLVKKFFPPLLFKLYSFGIFLGAIYSIPPVRTKKNPVLAGLTIATVRGFLLNFGVYYAVKDALGASFSWSPKVAFIARFMTTFASVIAITKDLPDVEGDKVSAKLRNALSSVHSVCTNIVGDIKAYQIETFATKIGVARIAKGATFCLLLNYIHALATGLLLPAGVFKMIPMIGGHIALATILVARFRQLEADSIQSVKKYYKHIWDLFYLEYVLYTLI</sequence>
<comment type="subcellular location">
    <subcellularLocation>
        <location evidence="1">Membrane</location>
        <topology evidence="1">Multi-pass membrane protein</topology>
    </subcellularLocation>
</comment>
<gene>
    <name evidence="9" type="ORF">FisN_1Hh637</name>
</gene>
<dbReference type="PANTHER" id="PTHR43009">
    <property type="entry name" value="HOMOGENTISATE SOLANESYLTRANSFERASE, CHLOROPLASTIC"/>
    <property type="match status" value="1"/>
</dbReference>
<feature type="transmembrane region" description="Helical" evidence="7">
    <location>
        <begin position="182"/>
        <end position="198"/>
    </location>
</feature>
<keyword evidence="8" id="KW-0732">Signal</keyword>
<feature type="signal peptide" evidence="8">
    <location>
        <begin position="1"/>
        <end position="17"/>
    </location>
</feature>
<accession>A0A1Z5KQI4</accession>
<dbReference type="Pfam" id="PF01040">
    <property type="entry name" value="UbiA"/>
    <property type="match status" value="1"/>
</dbReference>
<feature type="transmembrane region" description="Helical" evidence="7">
    <location>
        <begin position="158"/>
        <end position="176"/>
    </location>
</feature>
<evidence type="ECO:0000313" key="9">
    <source>
        <dbReference type="EMBL" id="GAX28573.1"/>
    </source>
</evidence>
<dbReference type="CDD" id="cd13960">
    <property type="entry name" value="PT_UbiA_HPT1"/>
    <property type="match status" value="1"/>
</dbReference>
<evidence type="ECO:0000256" key="6">
    <source>
        <dbReference type="ARBA" id="ARBA00023136"/>
    </source>
</evidence>
<dbReference type="Proteomes" id="UP000198406">
    <property type="component" value="Unassembled WGS sequence"/>
</dbReference>
<dbReference type="GO" id="GO:0010357">
    <property type="term" value="F:homogentisate solanesyltransferase activity"/>
    <property type="evidence" value="ECO:0007669"/>
    <property type="project" value="UniProtKB-EC"/>
</dbReference>
<dbReference type="AlphaFoldDB" id="A0A1Z5KQI4"/>
<dbReference type="InterPro" id="IPR044502">
    <property type="entry name" value="AtHST-like"/>
</dbReference>
<comment type="similarity">
    <text evidence="2">Belongs to the UbiA prenyltransferase family.</text>
</comment>
<keyword evidence="10" id="KW-1185">Reference proteome</keyword>
<dbReference type="InterPro" id="IPR000537">
    <property type="entry name" value="UbiA_prenyltransferase"/>
</dbReference>
<evidence type="ECO:0000256" key="8">
    <source>
        <dbReference type="SAM" id="SignalP"/>
    </source>
</evidence>
<dbReference type="EC" id="2.5.1.117" evidence="9"/>
<feature type="transmembrane region" description="Helical" evidence="7">
    <location>
        <begin position="316"/>
        <end position="336"/>
    </location>
</feature>
<keyword evidence="3 9" id="KW-0808">Transferase</keyword>
<proteinExistence type="inferred from homology"/>
<keyword evidence="6 7" id="KW-0472">Membrane</keyword>
<dbReference type="PANTHER" id="PTHR43009:SF7">
    <property type="entry name" value="HOMOGENTISATE GERANYLGERANYLTRANSFERASE, CHLOROPLASTIC"/>
    <property type="match status" value="1"/>
</dbReference>
<dbReference type="EMBL" id="BDSP01000277">
    <property type="protein sequence ID" value="GAX28573.1"/>
    <property type="molecule type" value="Genomic_DNA"/>
</dbReference>
<name>A0A1Z5KQI4_FISSO</name>
<dbReference type="Gene3D" id="1.10.357.140">
    <property type="entry name" value="UbiA prenyltransferase"/>
    <property type="match status" value="1"/>
</dbReference>
<evidence type="ECO:0000256" key="5">
    <source>
        <dbReference type="ARBA" id="ARBA00022989"/>
    </source>
</evidence>
<evidence type="ECO:0000256" key="3">
    <source>
        <dbReference type="ARBA" id="ARBA00022679"/>
    </source>
</evidence>
<feature type="transmembrane region" description="Helical" evidence="7">
    <location>
        <begin position="210"/>
        <end position="232"/>
    </location>
</feature>
<organism evidence="9 10">
    <name type="scientific">Fistulifera solaris</name>
    <name type="common">Oleaginous diatom</name>
    <dbReference type="NCBI Taxonomy" id="1519565"/>
    <lineage>
        <taxon>Eukaryota</taxon>
        <taxon>Sar</taxon>
        <taxon>Stramenopiles</taxon>
        <taxon>Ochrophyta</taxon>
        <taxon>Bacillariophyta</taxon>
        <taxon>Bacillariophyceae</taxon>
        <taxon>Bacillariophycidae</taxon>
        <taxon>Naviculales</taxon>
        <taxon>Naviculaceae</taxon>
        <taxon>Fistulifera</taxon>
    </lineage>
</organism>
<evidence type="ECO:0000256" key="2">
    <source>
        <dbReference type="ARBA" id="ARBA00005985"/>
    </source>
</evidence>
<dbReference type="InParanoid" id="A0A1Z5KQI4"/>
<evidence type="ECO:0000313" key="10">
    <source>
        <dbReference type="Proteomes" id="UP000198406"/>
    </source>
</evidence>
<dbReference type="InterPro" id="IPR044878">
    <property type="entry name" value="UbiA_sf"/>
</dbReference>
<dbReference type="GO" id="GO:0016020">
    <property type="term" value="C:membrane"/>
    <property type="evidence" value="ECO:0007669"/>
    <property type="project" value="UniProtKB-SubCell"/>
</dbReference>
<feature type="chain" id="PRO_5012102703" evidence="8">
    <location>
        <begin position="18"/>
        <end position="392"/>
    </location>
</feature>
<evidence type="ECO:0000256" key="1">
    <source>
        <dbReference type="ARBA" id="ARBA00004141"/>
    </source>
</evidence>
<feature type="transmembrane region" description="Helical" evidence="7">
    <location>
        <begin position="116"/>
        <end position="137"/>
    </location>
</feature>